<name>A0A0L0C694_LUCCU</name>
<evidence type="ECO:0000256" key="8">
    <source>
        <dbReference type="ARBA" id="ARBA00023136"/>
    </source>
</evidence>
<sequence>LLALLGMREVNLHDINERPPLEAKINHLSRSRIRSGLEKSIQSLHSLQGLVFNAKNFPIPTEVQQESTKAVENILLGLNFLQLGYLEMAKQVTGLAFESAERAFFNKHMIEQAYFPNEHKLAVYVPLIGPISLVVLGSWMRLRRQARALAEAEAKAKPPVADEEKVKQD</sequence>
<keyword evidence="4" id="KW-0337">GPI-anchor biosynthesis</keyword>
<keyword evidence="7" id="KW-1133">Transmembrane helix</keyword>
<evidence type="ECO:0000313" key="10">
    <source>
        <dbReference type="EMBL" id="KNC27776.1"/>
    </source>
</evidence>
<dbReference type="EMBL" id="JRES01000845">
    <property type="protein sequence ID" value="KNC27776.1"/>
    <property type="molecule type" value="Genomic_DNA"/>
</dbReference>
<evidence type="ECO:0000256" key="7">
    <source>
        <dbReference type="ARBA" id="ARBA00022989"/>
    </source>
</evidence>
<protein>
    <recommendedName>
        <fullName evidence="12">GPI transamidase component PIG-S</fullName>
    </recommendedName>
</protein>
<keyword evidence="8" id="KW-0472">Membrane</keyword>
<evidence type="ECO:0000256" key="5">
    <source>
        <dbReference type="ARBA" id="ARBA00022692"/>
    </source>
</evidence>
<evidence type="ECO:0000256" key="2">
    <source>
        <dbReference type="ARBA" id="ARBA00004687"/>
    </source>
</evidence>
<keyword evidence="11" id="KW-1185">Reference proteome</keyword>
<dbReference type="OMA" id="HMIEQAY"/>
<evidence type="ECO:0000256" key="9">
    <source>
        <dbReference type="ARBA" id="ARBA00023180"/>
    </source>
</evidence>
<evidence type="ECO:0000313" key="11">
    <source>
        <dbReference type="Proteomes" id="UP000037069"/>
    </source>
</evidence>
<evidence type="ECO:0008006" key="12">
    <source>
        <dbReference type="Google" id="ProtNLM"/>
    </source>
</evidence>
<gene>
    <name evidence="10" type="ORF">FF38_04416</name>
</gene>
<dbReference type="Proteomes" id="UP000037069">
    <property type="component" value="Unassembled WGS sequence"/>
</dbReference>
<evidence type="ECO:0000256" key="6">
    <source>
        <dbReference type="ARBA" id="ARBA00022824"/>
    </source>
</evidence>
<dbReference type="InterPro" id="IPR019540">
    <property type="entry name" value="PtdIno-glycan_biosynth_class_S"/>
</dbReference>
<reference evidence="10 11" key="1">
    <citation type="journal article" date="2015" name="Nat. Commun.">
        <title>Lucilia cuprina genome unlocks parasitic fly biology to underpin future interventions.</title>
        <authorList>
            <person name="Anstead C.A."/>
            <person name="Korhonen P.K."/>
            <person name="Young N.D."/>
            <person name="Hall R.S."/>
            <person name="Jex A.R."/>
            <person name="Murali S.C."/>
            <person name="Hughes D.S."/>
            <person name="Lee S.F."/>
            <person name="Perry T."/>
            <person name="Stroehlein A.J."/>
            <person name="Ansell B.R."/>
            <person name="Breugelmans B."/>
            <person name="Hofmann A."/>
            <person name="Qu J."/>
            <person name="Dugan S."/>
            <person name="Lee S.L."/>
            <person name="Chao H."/>
            <person name="Dinh H."/>
            <person name="Han Y."/>
            <person name="Doddapaneni H.V."/>
            <person name="Worley K.C."/>
            <person name="Muzny D.M."/>
            <person name="Ioannidis P."/>
            <person name="Waterhouse R.M."/>
            <person name="Zdobnov E.M."/>
            <person name="James P.J."/>
            <person name="Bagnall N.H."/>
            <person name="Kotze A.C."/>
            <person name="Gibbs R.A."/>
            <person name="Richards S."/>
            <person name="Batterham P."/>
            <person name="Gasser R.B."/>
        </authorList>
    </citation>
    <scope>NUCLEOTIDE SEQUENCE [LARGE SCALE GENOMIC DNA]</scope>
    <source>
        <strain evidence="10 11">LS</strain>
        <tissue evidence="10">Full body</tissue>
    </source>
</reference>
<evidence type="ECO:0000256" key="4">
    <source>
        <dbReference type="ARBA" id="ARBA00022502"/>
    </source>
</evidence>
<keyword evidence="9" id="KW-0325">Glycoprotein</keyword>
<dbReference type="AlphaFoldDB" id="A0A0L0C694"/>
<evidence type="ECO:0000256" key="1">
    <source>
        <dbReference type="ARBA" id="ARBA00004477"/>
    </source>
</evidence>
<evidence type="ECO:0000256" key="3">
    <source>
        <dbReference type="ARBA" id="ARBA00005316"/>
    </source>
</evidence>
<dbReference type="STRING" id="7375.A0A0L0C694"/>
<comment type="subcellular location">
    <subcellularLocation>
        <location evidence="1">Endoplasmic reticulum membrane</location>
        <topology evidence="1">Multi-pass membrane protein</topology>
    </subcellularLocation>
</comment>
<dbReference type="GO" id="GO:0042765">
    <property type="term" value="C:GPI-anchor transamidase complex"/>
    <property type="evidence" value="ECO:0007669"/>
    <property type="project" value="InterPro"/>
</dbReference>
<comment type="pathway">
    <text evidence="2">Glycolipid biosynthesis; glycosylphosphatidylinositol-anchor biosynthesis.</text>
</comment>
<dbReference type="UniPathway" id="UPA00196"/>
<dbReference type="GO" id="GO:0006506">
    <property type="term" value="P:GPI anchor biosynthetic process"/>
    <property type="evidence" value="ECO:0007669"/>
    <property type="project" value="UniProtKB-UniPathway"/>
</dbReference>
<proteinExistence type="inferred from homology"/>
<keyword evidence="5" id="KW-0812">Transmembrane</keyword>
<comment type="similarity">
    <text evidence="3">Belongs to the PIGS family.</text>
</comment>
<keyword evidence="6" id="KW-0256">Endoplasmic reticulum</keyword>
<dbReference type="Pfam" id="PF10510">
    <property type="entry name" value="PIG-S"/>
    <property type="match status" value="1"/>
</dbReference>
<dbReference type="PANTHER" id="PTHR21072:SF13">
    <property type="entry name" value="GPI TRANSAMIDASE COMPONENT PIG-S"/>
    <property type="match status" value="1"/>
</dbReference>
<accession>A0A0L0C694</accession>
<feature type="non-terminal residue" evidence="10">
    <location>
        <position position="1"/>
    </location>
</feature>
<dbReference type="PANTHER" id="PTHR21072">
    <property type="entry name" value="GPI TRANSAMIDASE COMPONENT PIG-S"/>
    <property type="match status" value="1"/>
</dbReference>
<dbReference type="GO" id="GO:0016255">
    <property type="term" value="P:attachment of GPI anchor to protein"/>
    <property type="evidence" value="ECO:0007669"/>
    <property type="project" value="InterPro"/>
</dbReference>
<organism evidence="10 11">
    <name type="scientific">Lucilia cuprina</name>
    <name type="common">Green bottle fly</name>
    <name type="synonym">Australian sheep blowfly</name>
    <dbReference type="NCBI Taxonomy" id="7375"/>
    <lineage>
        <taxon>Eukaryota</taxon>
        <taxon>Metazoa</taxon>
        <taxon>Ecdysozoa</taxon>
        <taxon>Arthropoda</taxon>
        <taxon>Hexapoda</taxon>
        <taxon>Insecta</taxon>
        <taxon>Pterygota</taxon>
        <taxon>Neoptera</taxon>
        <taxon>Endopterygota</taxon>
        <taxon>Diptera</taxon>
        <taxon>Brachycera</taxon>
        <taxon>Muscomorpha</taxon>
        <taxon>Oestroidea</taxon>
        <taxon>Calliphoridae</taxon>
        <taxon>Luciliinae</taxon>
        <taxon>Lucilia</taxon>
    </lineage>
</organism>
<comment type="caution">
    <text evidence="10">The sequence shown here is derived from an EMBL/GenBank/DDBJ whole genome shotgun (WGS) entry which is preliminary data.</text>
</comment>